<organism evidence="1 2">
    <name type="scientific">Escherichia phage Ec_Makalu_002</name>
    <dbReference type="NCBI Taxonomy" id="2682770"/>
    <lineage>
        <taxon>Viruses</taxon>
        <taxon>Duplodnaviria</taxon>
        <taxon>Heunggongvirae</taxon>
        <taxon>Uroviricota</taxon>
        <taxon>Caudoviricetes</taxon>
        <taxon>Pantevenvirales</taxon>
        <taxon>Straboviridae</taxon>
        <taxon>Krischvirus</taxon>
        <taxon>Krischvirus gec3s</taxon>
    </lineage>
</organism>
<reference evidence="1 2" key="1">
    <citation type="submission" date="2019-11" db="EMBL/GenBank/DDBJ databases">
        <title>Complete genome sequence of bacteriophage Ec_Makalu_002.</title>
        <authorList>
            <person name="Dhungana G."/>
            <person name="Malla R."/>
            <person name="Adhya S."/>
            <person name="Rajaure M."/>
        </authorList>
    </citation>
    <scope>NUCLEOTIDE SEQUENCE [LARGE SCALE GENOMIC DNA]</scope>
</reference>
<evidence type="ECO:0000313" key="1">
    <source>
        <dbReference type="EMBL" id="QGS83831.1"/>
    </source>
</evidence>
<proteinExistence type="predicted"/>
<dbReference type="EMBL" id="MN709127">
    <property type="protein sequence ID" value="QGS83831.1"/>
    <property type="molecule type" value="Genomic_DNA"/>
</dbReference>
<name>A0A650DGD5_9CAUD</name>
<evidence type="ECO:0000313" key="2">
    <source>
        <dbReference type="Proteomes" id="UP000433151"/>
    </source>
</evidence>
<protein>
    <submittedName>
        <fullName evidence="1">Uncharacterized protein</fullName>
    </submittedName>
</protein>
<gene>
    <name evidence="1" type="ORF">Makalu002_226</name>
</gene>
<accession>A0A650DGD5</accession>
<sequence length="72" mass="9197">METEEQVIAYFHRKKMKLRIECQLINHYFDRVHLTSTPYLFRLINPRKRWEKLDRNTKIIDKLTRWWNEYNK</sequence>
<dbReference type="Proteomes" id="UP000433151">
    <property type="component" value="Segment"/>
</dbReference>